<name>A0A8H5C8N1_9AGAR</name>
<dbReference type="AlphaFoldDB" id="A0A8H5C8N1"/>
<proteinExistence type="predicted"/>
<dbReference type="OrthoDB" id="341421at2759"/>
<dbReference type="SUPFAM" id="SSF144232">
    <property type="entry name" value="HIT/MYND zinc finger-like"/>
    <property type="match status" value="1"/>
</dbReference>
<gene>
    <name evidence="6" type="ORF">D9611_006184</name>
</gene>
<dbReference type="Proteomes" id="UP000541558">
    <property type="component" value="Unassembled WGS sequence"/>
</dbReference>
<feature type="domain" description="MYND-type" evidence="5">
    <location>
        <begin position="235"/>
        <end position="274"/>
    </location>
</feature>
<evidence type="ECO:0000313" key="7">
    <source>
        <dbReference type="Proteomes" id="UP000541558"/>
    </source>
</evidence>
<dbReference type="InterPro" id="IPR002893">
    <property type="entry name" value="Znf_MYND"/>
</dbReference>
<keyword evidence="1" id="KW-0479">Metal-binding</keyword>
<keyword evidence="3" id="KW-0862">Zinc</keyword>
<accession>A0A8H5C8N1</accession>
<dbReference type="Gene3D" id="6.10.140.2220">
    <property type="match status" value="1"/>
</dbReference>
<evidence type="ECO:0000256" key="2">
    <source>
        <dbReference type="ARBA" id="ARBA00022771"/>
    </source>
</evidence>
<comment type="caution">
    <text evidence="6">The sequence shown here is derived from an EMBL/GenBank/DDBJ whole genome shotgun (WGS) entry which is preliminary data.</text>
</comment>
<evidence type="ECO:0000313" key="6">
    <source>
        <dbReference type="EMBL" id="KAF5336173.1"/>
    </source>
</evidence>
<evidence type="ECO:0000256" key="4">
    <source>
        <dbReference type="PROSITE-ProRule" id="PRU00134"/>
    </source>
</evidence>
<keyword evidence="7" id="KW-1185">Reference proteome</keyword>
<evidence type="ECO:0000256" key="1">
    <source>
        <dbReference type="ARBA" id="ARBA00022723"/>
    </source>
</evidence>
<protein>
    <recommendedName>
        <fullName evidence="5">MYND-type domain-containing protein</fullName>
    </recommendedName>
</protein>
<evidence type="ECO:0000256" key="3">
    <source>
        <dbReference type="ARBA" id="ARBA00022833"/>
    </source>
</evidence>
<sequence>MSGMEFVSKAQVALFVENDSKKAFDLYQKAIKRIVERENPLALVQRTPSMTNVIPSEALALAFFSFSASIRDPSSNFTEATAPEAFKLLSSFRPNSQNKDLKGPRFASPHAQFLLKCLQISALLTLGLLAWDAKDRAKAAKRYKEALELAASEPRLTTRTPAVGLETWIALELREIRDNLAILVRNDEENAEMLRKMGVQGGNTRREEVRVPNVRVEAGGAVRQEWSTMSATDACGRCGVRDVKMSKCPRCKKIVYCGTECQKEDWKKSHKATCIPAA</sequence>
<dbReference type="EMBL" id="JAACJK010000059">
    <property type="protein sequence ID" value="KAF5336173.1"/>
    <property type="molecule type" value="Genomic_DNA"/>
</dbReference>
<evidence type="ECO:0000259" key="5">
    <source>
        <dbReference type="PROSITE" id="PS50865"/>
    </source>
</evidence>
<organism evidence="6 7">
    <name type="scientific">Ephemerocybe angulata</name>
    <dbReference type="NCBI Taxonomy" id="980116"/>
    <lineage>
        <taxon>Eukaryota</taxon>
        <taxon>Fungi</taxon>
        <taxon>Dikarya</taxon>
        <taxon>Basidiomycota</taxon>
        <taxon>Agaricomycotina</taxon>
        <taxon>Agaricomycetes</taxon>
        <taxon>Agaricomycetidae</taxon>
        <taxon>Agaricales</taxon>
        <taxon>Agaricineae</taxon>
        <taxon>Psathyrellaceae</taxon>
        <taxon>Ephemerocybe</taxon>
    </lineage>
</organism>
<keyword evidence="2 4" id="KW-0863">Zinc-finger</keyword>
<dbReference type="GO" id="GO:0008270">
    <property type="term" value="F:zinc ion binding"/>
    <property type="evidence" value="ECO:0007669"/>
    <property type="project" value="UniProtKB-KW"/>
</dbReference>
<dbReference type="PROSITE" id="PS50865">
    <property type="entry name" value="ZF_MYND_2"/>
    <property type="match status" value="1"/>
</dbReference>
<dbReference type="PROSITE" id="PS01360">
    <property type="entry name" value="ZF_MYND_1"/>
    <property type="match status" value="1"/>
</dbReference>
<dbReference type="Pfam" id="PF01753">
    <property type="entry name" value="zf-MYND"/>
    <property type="match status" value="1"/>
</dbReference>
<reference evidence="6 7" key="1">
    <citation type="journal article" date="2020" name="ISME J.">
        <title>Uncovering the hidden diversity of litter-decomposition mechanisms in mushroom-forming fungi.</title>
        <authorList>
            <person name="Floudas D."/>
            <person name="Bentzer J."/>
            <person name="Ahren D."/>
            <person name="Johansson T."/>
            <person name="Persson P."/>
            <person name="Tunlid A."/>
        </authorList>
    </citation>
    <scope>NUCLEOTIDE SEQUENCE [LARGE SCALE GENOMIC DNA]</scope>
    <source>
        <strain evidence="6 7">CBS 175.51</strain>
    </source>
</reference>